<name>A0A5J4SCW5_9ZZZZ</name>
<gene>
    <name evidence="2" type="ORF">EZS27_009015</name>
</gene>
<dbReference type="Gene3D" id="4.10.520.10">
    <property type="entry name" value="IHF-like DNA-binding proteins"/>
    <property type="match status" value="1"/>
</dbReference>
<protein>
    <submittedName>
        <fullName evidence="2">DNA-binding protein HU</fullName>
    </submittedName>
</protein>
<dbReference type="EMBL" id="SNRY01000277">
    <property type="protein sequence ID" value="KAA6343295.1"/>
    <property type="molecule type" value="Genomic_DNA"/>
</dbReference>
<dbReference type="GO" id="GO:0005829">
    <property type="term" value="C:cytosol"/>
    <property type="evidence" value="ECO:0007669"/>
    <property type="project" value="TreeGrafter"/>
</dbReference>
<dbReference type="Pfam" id="PF00216">
    <property type="entry name" value="Bac_DNA_binding"/>
    <property type="match status" value="1"/>
</dbReference>
<reference evidence="2" key="1">
    <citation type="submission" date="2019-03" db="EMBL/GenBank/DDBJ databases">
        <title>Single cell metagenomics reveals metabolic interactions within the superorganism composed of flagellate Streblomastix strix and complex community of Bacteroidetes bacteria on its surface.</title>
        <authorList>
            <person name="Treitli S.C."/>
            <person name="Kolisko M."/>
            <person name="Husnik F."/>
            <person name="Keeling P."/>
            <person name="Hampl V."/>
        </authorList>
    </citation>
    <scope>NUCLEOTIDE SEQUENCE</scope>
    <source>
        <strain evidence="2">STM</strain>
    </source>
</reference>
<dbReference type="SUPFAM" id="SSF47729">
    <property type="entry name" value="IHF-like DNA-binding proteins"/>
    <property type="match status" value="1"/>
</dbReference>
<accession>A0A5J4SCW5</accession>
<organism evidence="2">
    <name type="scientific">termite gut metagenome</name>
    <dbReference type="NCBI Taxonomy" id="433724"/>
    <lineage>
        <taxon>unclassified sequences</taxon>
        <taxon>metagenomes</taxon>
        <taxon>organismal metagenomes</taxon>
    </lineage>
</organism>
<keyword evidence="1 2" id="KW-0238">DNA-binding</keyword>
<dbReference type="PANTHER" id="PTHR33175:SF3">
    <property type="entry name" value="DNA-BINDING PROTEIN HU-BETA"/>
    <property type="match status" value="1"/>
</dbReference>
<evidence type="ECO:0000256" key="1">
    <source>
        <dbReference type="ARBA" id="ARBA00023125"/>
    </source>
</evidence>
<dbReference type="InterPro" id="IPR010992">
    <property type="entry name" value="IHF-like_DNA-bd_dom_sf"/>
</dbReference>
<dbReference type="PRINTS" id="PR01727">
    <property type="entry name" value="DNABINDINGHU"/>
</dbReference>
<sequence>MNNKEYISELSQRSGHSMEETTRLLASVFADITQNLQIGKSVTIQGFGCFEVRKKAERISINPASKKRMLVPPKLTVTYRPSTSIKDKFKEIK</sequence>
<dbReference type="InterPro" id="IPR000119">
    <property type="entry name" value="Hist_DNA-bd"/>
</dbReference>
<dbReference type="GO" id="GO:0003677">
    <property type="term" value="F:DNA binding"/>
    <property type="evidence" value="ECO:0007669"/>
    <property type="project" value="UniProtKB-KW"/>
</dbReference>
<dbReference type="SMART" id="SM00411">
    <property type="entry name" value="BHL"/>
    <property type="match status" value="1"/>
</dbReference>
<evidence type="ECO:0000313" key="2">
    <source>
        <dbReference type="EMBL" id="KAA6343295.1"/>
    </source>
</evidence>
<dbReference type="AlphaFoldDB" id="A0A5J4SCW5"/>
<dbReference type="PANTHER" id="PTHR33175">
    <property type="entry name" value="DNA-BINDING PROTEIN HU"/>
    <property type="match status" value="1"/>
</dbReference>
<comment type="caution">
    <text evidence="2">The sequence shown here is derived from an EMBL/GenBank/DDBJ whole genome shotgun (WGS) entry which is preliminary data.</text>
</comment>
<proteinExistence type="predicted"/>
<dbReference type="GO" id="GO:0030527">
    <property type="term" value="F:structural constituent of chromatin"/>
    <property type="evidence" value="ECO:0007669"/>
    <property type="project" value="InterPro"/>
</dbReference>